<comment type="caution">
    <text evidence="3">The sequence shown here is derived from an EMBL/GenBank/DDBJ whole genome shotgun (WGS) entry which is preliminary data.</text>
</comment>
<evidence type="ECO:0000256" key="1">
    <source>
        <dbReference type="ARBA" id="ARBA00006611"/>
    </source>
</evidence>
<sequence length="174" mass="18456">MLIGEIRDHETASIAVEASLTGHLGTRRGVRARVGGRRRLRGLTWRPGGGGAGGCRRHRARGRWRRAHPLAGIAIPLFLNQRQKAADAATKSDLKNAATVLETYFVDNQTYTGVVSDDLAESNDDITLTLAVASDGATYCITGVNSQGSKDFKYDANGGGLAEGTCTGYTPPTP</sequence>
<evidence type="ECO:0000313" key="4">
    <source>
        <dbReference type="Proteomes" id="UP000544110"/>
    </source>
</evidence>
<dbReference type="InterPro" id="IPR045584">
    <property type="entry name" value="Pilin-like"/>
</dbReference>
<dbReference type="EMBL" id="JACCAC010000001">
    <property type="protein sequence ID" value="NYG54794.1"/>
    <property type="molecule type" value="Genomic_DNA"/>
</dbReference>
<dbReference type="Pfam" id="PF00437">
    <property type="entry name" value="T2SSE"/>
    <property type="match status" value="1"/>
</dbReference>
<dbReference type="Gene3D" id="3.40.50.300">
    <property type="entry name" value="P-loop containing nucleotide triphosphate hydrolases"/>
    <property type="match status" value="1"/>
</dbReference>
<dbReference type="AlphaFoldDB" id="A0A7Y9URS3"/>
<name>A0A7Y9URS3_9ACTN</name>
<evidence type="ECO:0000259" key="2">
    <source>
        <dbReference type="Pfam" id="PF00437"/>
    </source>
</evidence>
<gene>
    <name evidence="3" type="ORF">BJ989_001098</name>
</gene>
<proteinExistence type="inferred from homology"/>
<dbReference type="SUPFAM" id="SSF54523">
    <property type="entry name" value="Pili subunits"/>
    <property type="match status" value="1"/>
</dbReference>
<dbReference type="Proteomes" id="UP000544110">
    <property type="component" value="Unassembled WGS sequence"/>
</dbReference>
<feature type="domain" description="Bacterial type II secretion system protein E" evidence="2">
    <location>
        <begin position="2"/>
        <end position="25"/>
    </location>
</feature>
<dbReference type="InterPro" id="IPR001482">
    <property type="entry name" value="T2SS/T4SS_dom"/>
</dbReference>
<keyword evidence="4" id="KW-1185">Reference proteome</keyword>
<dbReference type="InterPro" id="IPR027417">
    <property type="entry name" value="P-loop_NTPase"/>
</dbReference>
<dbReference type="RefSeq" id="WP_425489981.1">
    <property type="nucleotide sequence ID" value="NZ_JACCAC010000001.1"/>
</dbReference>
<reference evidence="3 4" key="1">
    <citation type="submission" date="2020-07" db="EMBL/GenBank/DDBJ databases">
        <title>Sequencing the genomes of 1000 actinobacteria strains.</title>
        <authorList>
            <person name="Klenk H.-P."/>
        </authorList>
    </citation>
    <scope>NUCLEOTIDE SEQUENCE [LARGE SCALE GENOMIC DNA]</scope>
    <source>
        <strain evidence="3 4">DSM 24552</strain>
    </source>
</reference>
<comment type="similarity">
    <text evidence="1">Belongs to the GSP E family.</text>
</comment>
<dbReference type="Gene3D" id="3.30.700.10">
    <property type="entry name" value="Glycoprotein, Type 4 Pilin"/>
    <property type="match status" value="1"/>
</dbReference>
<evidence type="ECO:0000313" key="3">
    <source>
        <dbReference type="EMBL" id="NYG54794.1"/>
    </source>
</evidence>
<protein>
    <submittedName>
        <fullName evidence="3">Tfp pilus assembly protein PilE</fullName>
    </submittedName>
</protein>
<accession>A0A7Y9URS3</accession>
<organism evidence="3 4">
    <name type="scientific">Nocardioides perillae</name>
    <dbReference type="NCBI Taxonomy" id="1119534"/>
    <lineage>
        <taxon>Bacteria</taxon>
        <taxon>Bacillati</taxon>
        <taxon>Actinomycetota</taxon>
        <taxon>Actinomycetes</taxon>
        <taxon>Propionibacteriales</taxon>
        <taxon>Nocardioidaceae</taxon>
        <taxon>Nocardioides</taxon>
    </lineage>
</organism>